<dbReference type="RefSeq" id="WP_262137599.1">
    <property type="nucleotide sequence ID" value="NZ_CP106879.1"/>
</dbReference>
<dbReference type="AlphaFoldDB" id="A0A9Q9T251"/>
<reference evidence="1" key="1">
    <citation type="submission" date="2022-09" db="EMBL/GenBank/DDBJ databases">
        <title>Taxonomy of Curtobacterium flaccumfaciens.</title>
        <authorList>
            <person name="Osdaghi E."/>
            <person name="Taghavi S.M."/>
            <person name="Hamidizade M."/>
            <person name="Abachi H."/>
            <person name="Fazliarab A."/>
            <person name="Baeyen S."/>
            <person name="Portier P."/>
            <person name="Van Vaerenbergh J."/>
            <person name="Jacques M.-A."/>
        </authorList>
    </citation>
    <scope>NUCLEOTIDE SEQUENCE</scope>
    <source>
        <strain evidence="1">AGQB46</strain>
    </source>
</reference>
<dbReference type="EMBL" id="CP106879">
    <property type="protein sequence ID" value="UYC79356.1"/>
    <property type="molecule type" value="Genomic_DNA"/>
</dbReference>
<gene>
    <name evidence="1" type="ORF">OE229_09325</name>
</gene>
<proteinExistence type="predicted"/>
<protein>
    <submittedName>
        <fullName evidence="1">Uncharacterized protein</fullName>
    </submittedName>
</protein>
<organism evidence="1 2">
    <name type="scientific">Curtobacterium poinsettiae</name>
    <dbReference type="NCBI Taxonomy" id="159612"/>
    <lineage>
        <taxon>Bacteria</taxon>
        <taxon>Bacillati</taxon>
        <taxon>Actinomycetota</taxon>
        <taxon>Actinomycetes</taxon>
        <taxon>Micrococcales</taxon>
        <taxon>Microbacteriaceae</taxon>
        <taxon>Curtobacterium</taxon>
    </lineage>
</organism>
<evidence type="ECO:0000313" key="1">
    <source>
        <dbReference type="EMBL" id="UYC79356.1"/>
    </source>
</evidence>
<dbReference type="KEGG" id="cpoi:OE229_09325"/>
<name>A0A9Q9T251_9MICO</name>
<dbReference type="Proteomes" id="UP001062223">
    <property type="component" value="Chromosome"/>
</dbReference>
<sequence length="1106" mass="121963">MITTQDEFDALETEWRSLLTGRSLVMEADVDPQLAREVLAIIGRSYPWTSTPSRRSAFLNKYRATFIVGLCNTAFEYRLGGMWPFVEEALGHQLPQADQIILSDAFRVALNSFGLSRFSFPRRNVDEILMHTGIPGQRMDEFLELLARRAAITEGLDGRQFCQWLRRTSTHTATLVHKLDVPTYRFLTEGREIAEDLVDRCLDLLEVWSSNGVDAADVAAFPRLMQPDLLRGLEELGQKRIARPRTRGREIELHPRLVFSASEGVEVSLPPLEVLTEDTVWWTVRGDDLALRLRADPPWPGDPVEQIRVPVNRVARDVLVQVSPGDQSWELPLIDPNDPLIVFDGQTGLLLPPRNSLPRGAVWVAAPNPDGLPLEQLLEYDGPGLHADIVDSPLGWGDWLFVRVDLRDVAQFRLRGTTPWRYTSATMRPSIILPPAVAFATAMDGEGVYGVLPRITIPGAPSIGTESPSDGVTWRLSIRRASDRSSVFDTTVVAERSPADIKLTDHCDKPLVGAFDLEVSGPLGRGTRRRMTIVSGLTVSPDVNFRRMLSGHDGLEPASVEVRCLSGVVTSHSSLVLGRRRSTAALEARDDEGNSVAVSIRVPSMSVALIRAGSEGVASTTPLLVDSDEVSSLSVRVRHGSVDEHPHLVAMHGELLVQTLAPKRRRRDGVSDFTLAEIADTVGQHEVLDLYVGANGTRTLVARVRPRAIVSTVGREGARLLLEGLRTDEPIEVGIYRRFAPWQPPIVLTADQGAVVLTSDLLYEGELVAEVRTQDPWVPSRWSAETPSTSENVFRVAVDQLEEPHEPSERGIRSWLAGMEPLDVTPQNLPLAMSLYSGSTLDRFDQPGSRLRQQLVAAIRPVRALVPNLIENGSVLDPSIGLIVGADVATVAPGTYRSTSRMWDFLPGIAYLTLIRSGPEALVSADADACDRALGNVFSEFSKSASDPLANVGRFDDTTKKLARMPRERVDALWRVANCVPTSLLDKDSRAAAAKELFDNRAEATYDLRNGLHMLDVVCSYFEKVYGRSALTPIRRRFGDEDWTSLPAMSIAFALVARATARSAGGAARLHELTRPYLEVLARAAPGLVQQDLVLADIWIEHWSRR</sequence>
<accession>A0A9Q9T251</accession>
<evidence type="ECO:0000313" key="2">
    <source>
        <dbReference type="Proteomes" id="UP001062223"/>
    </source>
</evidence>